<dbReference type="CDD" id="cd07505">
    <property type="entry name" value="HAD_BPGM-like"/>
    <property type="match status" value="1"/>
</dbReference>
<evidence type="ECO:0000313" key="1">
    <source>
        <dbReference type="EMBL" id="QFU98173.1"/>
    </source>
</evidence>
<dbReference type="OrthoDB" id="9797743at2"/>
<dbReference type="SFLD" id="SFLDG01129">
    <property type="entry name" value="C1.5:_HAD__Beta-PGM__Phosphata"/>
    <property type="match status" value="1"/>
</dbReference>
<evidence type="ECO:0000313" key="2">
    <source>
        <dbReference type="Proteomes" id="UP000326702"/>
    </source>
</evidence>
<proteinExistence type="predicted"/>
<dbReference type="AlphaFoldDB" id="A0A5P9Q9P2"/>
<dbReference type="InterPro" id="IPR041492">
    <property type="entry name" value="HAD_2"/>
</dbReference>
<dbReference type="EMBL" id="CP045529">
    <property type="protein sequence ID" value="QFU98173.1"/>
    <property type="molecule type" value="Genomic_DNA"/>
</dbReference>
<reference evidence="1 2" key="1">
    <citation type="submission" date="2019-10" db="EMBL/GenBank/DDBJ databases">
        <title>Genome sequence of Luteimicrobium xylanilyticum HY-24.</title>
        <authorList>
            <person name="Kim D.Y."/>
            <person name="Park H.-Y."/>
        </authorList>
    </citation>
    <scope>NUCLEOTIDE SEQUENCE [LARGE SCALE GENOMIC DNA]</scope>
    <source>
        <strain evidence="1 2">HY-24</strain>
    </source>
</reference>
<dbReference type="Gene3D" id="1.10.150.240">
    <property type="entry name" value="Putative phosphatase, domain 2"/>
    <property type="match status" value="1"/>
</dbReference>
<dbReference type="InterPro" id="IPR006439">
    <property type="entry name" value="HAD-SF_hydro_IA"/>
</dbReference>
<dbReference type="PRINTS" id="PR00413">
    <property type="entry name" value="HADHALOGNASE"/>
</dbReference>
<sequence>MSEQSLPSAPTTTTTTPAAVLWDLDGTLVNTEPYWMTAETELVAEHGLTWTYQDGLTLVGRPLLEAAGMIAAHGVPLAPEQIVERLVGRMVEHLHDAVPWQPGARELLAAVREAGIPCALVTMSYRVLAEAVVEASPAGTFQVVVCGDEVTHGKPHPEPYLRAAEQLGVDPAACVAVEDSRPGIASALASGARTVGVQVVVPVEPAPGLTRVASLEQLDVPTVRRIASGETLDLLDGAAG</sequence>
<dbReference type="GO" id="GO:0050308">
    <property type="term" value="F:sugar-phosphatase activity"/>
    <property type="evidence" value="ECO:0007669"/>
    <property type="project" value="UniProtKB-EC"/>
</dbReference>
<dbReference type="KEGG" id="lxl:KDY119_01683"/>
<dbReference type="InterPro" id="IPR036412">
    <property type="entry name" value="HAD-like_sf"/>
</dbReference>
<dbReference type="InterPro" id="IPR023214">
    <property type="entry name" value="HAD_sf"/>
</dbReference>
<dbReference type="PROSITE" id="PS01228">
    <property type="entry name" value="COF_1"/>
    <property type="match status" value="1"/>
</dbReference>
<dbReference type="Proteomes" id="UP000326702">
    <property type="component" value="Chromosome"/>
</dbReference>
<dbReference type="RefSeq" id="WP_036950375.1">
    <property type="nucleotide sequence ID" value="NZ_BAABIH010000027.1"/>
</dbReference>
<dbReference type="PANTHER" id="PTHR18901:SF38">
    <property type="entry name" value="PSEUDOURIDINE-5'-PHOSPHATASE"/>
    <property type="match status" value="1"/>
</dbReference>
<keyword evidence="2" id="KW-1185">Reference proteome</keyword>
<keyword evidence="1" id="KW-0378">Hydrolase</keyword>
<dbReference type="SUPFAM" id="SSF56784">
    <property type="entry name" value="HAD-like"/>
    <property type="match status" value="1"/>
</dbReference>
<organism evidence="1 2">
    <name type="scientific">Luteimicrobium xylanilyticum</name>
    <dbReference type="NCBI Taxonomy" id="1133546"/>
    <lineage>
        <taxon>Bacteria</taxon>
        <taxon>Bacillati</taxon>
        <taxon>Actinomycetota</taxon>
        <taxon>Actinomycetes</taxon>
        <taxon>Micrococcales</taxon>
        <taxon>Luteimicrobium</taxon>
    </lineage>
</organism>
<dbReference type="InterPro" id="IPR023198">
    <property type="entry name" value="PGP-like_dom2"/>
</dbReference>
<protein>
    <submittedName>
        <fullName evidence="1">Sugar-phosphatase</fullName>
        <ecNumber evidence="1">3.1.3.23</ecNumber>
    </submittedName>
</protein>
<name>A0A5P9Q9P2_9MICO</name>
<dbReference type="Pfam" id="PF13419">
    <property type="entry name" value="HAD_2"/>
    <property type="match status" value="1"/>
</dbReference>
<dbReference type="PANTHER" id="PTHR18901">
    <property type="entry name" value="2-DEOXYGLUCOSE-6-PHOSPHATE PHOSPHATASE 2"/>
    <property type="match status" value="1"/>
</dbReference>
<gene>
    <name evidence="1" type="primary">yfbT</name>
    <name evidence="1" type="ORF">KDY119_01683</name>
</gene>
<dbReference type="NCBIfam" id="TIGR01509">
    <property type="entry name" value="HAD-SF-IA-v3"/>
    <property type="match status" value="1"/>
</dbReference>
<dbReference type="EC" id="3.1.3.23" evidence="1"/>
<dbReference type="Gene3D" id="3.40.50.1000">
    <property type="entry name" value="HAD superfamily/HAD-like"/>
    <property type="match status" value="1"/>
</dbReference>
<dbReference type="SFLD" id="SFLDS00003">
    <property type="entry name" value="Haloacid_Dehalogenase"/>
    <property type="match status" value="1"/>
</dbReference>
<accession>A0A5P9Q9P2</accession>